<dbReference type="InterPro" id="IPR018247">
    <property type="entry name" value="EF_Hand_1_Ca_BS"/>
</dbReference>
<dbReference type="Gene3D" id="3.40.50.10390">
    <property type="entry name" value="Gingipain r, domain 1"/>
    <property type="match status" value="1"/>
</dbReference>
<protein>
    <recommendedName>
        <fullName evidence="3">Dockerin domain-containing protein</fullName>
    </recommendedName>
</protein>
<dbReference type="Pfam" id="PF01364">
    <property type="entry name" value="Peptidase_C25"/>
    <property type="match status" value="1"/>
</dbReference>
<dbReference type="Pfam" id="PF00404">
    <property type="entry name" value="Dockerin_1"/>
    <property type="match status" value="1"/>
</dbReference>
<dbReference type="Gene3D" id="2.60.40.3800">
    <property type="match status" value="1"/>
</dbReference>
<dbReference type="SUPFAM" id="SSF52129">
    <property type="entry name" value="Caspase-like"/>
    <property type="match status" value="1"/>
</dbReference>
<accession>A0A0S7XRN2</accession>
<comment type="caution">
    <text evidence="4">The sequence shown here is derived from an EMBL/GenBank/DDBJ whole genome shotgun (WGS) entry which is preliminary data.</text>
</comment>
<dbReference type="EMBL" id="LIZX01000133">
    <property type="protein sequence ID" value="KPJ65137.1"/>
    <property type="molecule type" value="Genomic_DNA"/>
</dbReference>
<dbReference type="InterPro" id="IPR001769">
    <property type="entry name" value="Gingipain"/>
</dbReference>
<evidence type="ECO:0000313" key="4">
    <source>
        <dbReference type="EMBL" id="KPJ65137.1"/>
    </source>
</evidence>
<dbReference type="PROSITE" id="PS00018">
    <property type="entry name" value="EF_HAND_1"/>
    <property type="match status" value="2"/>
</dbReference>
<dbReference type="PROSITE" id="PS51766">
    <property type="entry name" value="DOCKERIN"/>
    <property type="match status" value="1"/>
</dbReference>
<dbReference type="Gene3D" id="2.60.40.10">
    <property type="entry name" value="Immunoglobulins"/>
    <property type="match status" value="1"/>
</dbReference>
<dbReference type="InterPro" id="IPR016134">
    <property type="entry name" value="Dockerin_dom"/>
</dbReference>
<gene>
    <name evidence="4" type="ORF">AMJ44_10900</name>
</gene>
<dbReference type="InterPro" id="IPR012600">
    <property type="entry name" value="Propeptide_C25"/>
</dbReference>
<dbReference type="InterPro" id="IPR038490">
    <property type="entry name" value="Gingipain_propep_sf"/>
</dbReference>
<evidence type="ECO:0000259" key="3">
    <source>
        <dbReference type="PROSITE" id="PS51766"/>
    </source>
</evidence>
<dbReference type="Gene3D" id="1.10.1330.10">
    <property type="entry name" value="Dockerin domain"/>
    <property type="match status" value="1"/>
</dbReference>
<feature type="domain" description="Dockerin" evidence="3">
    <location>
        <begin position="741"/>
        <end position="807"/>
    </location>
</feature>
<dbReference type="Pfam" id="PF08126">
    <property type="entry name" value="Propeptide_C25"/>
    <property type="match status" value="1"/>
</dbReference>
<keyword evidence="1 2" id="KW-0732">Signal</keyword>
<dbReference type="InterPro" id="IPR002105">
    <property type="entry name" value="Dockerin_1_rpt"/>
</dbReference>
<dbReference type="InterPro" id="IPR029031">
    <property type="entry name" value="Gingipain_N_sf"/>
</dbReference>
<proteinExistence type="predicted"/>
<evidence type="ECO:0000313" key="5">
    <source>
        <dbReference type="Proteomes" id="UP000051861"/>
    </source>
</evidence>
<sequence length="809" mass="90473">MRKKTLVFSVFFFILLGGSVCFAANGWISFSSDQLTTNQQGRIMDYPEVSLLTSNTGEVVLEVNFPGMALKDIVKEGTTYQTLFIPGGGRTYNLGLPELPTFGRFIAVPLEAEPQIEVLEYTALTLSGYNIYPAQEQPVDEAGIPQPEFIKNEDFYQLNKFYPDRMAFMEAPKIIRGCPVSLFVLFPVQYNPATKELKVCSRIKVRISFVGGIGLFVDSTHRSPYFEPLYQNLLLNYSSLGPPPPKTGRKSDEGCDFLIITHPYFQAWAESLAQWKNLSGIPTWVRDITEIGSDTSAIMSYVQNAYDTWNPPPSFVMLIGDAEFIPVFYRSIHPYDGYRVGTDLYYSTVDGSDWFPDIYMGRISVDTEAEAEIVISKILNYQRNPVSTPTSFYNNVLVAGYFQDDDLDGWEDRLFIRTCETVRDFSVSEGYSVERCYNATEGSNPQYYSNGEPLPPGLIWDGDSTQISNAINDGVFIANHRDHGRRNRWREPHYTVAHIDSLTNGAKLPVVFSINCWTGHFDNETDDDGLETLYDTVYFCEAFQRKANGGAVGIFGHTRVSWSGLNDELCKGLYDAIWTNFDPTYPNEGSTHPIYKPMFRMGAVLNFGKFWMYDKYYLTGGPGYLWNSGRGIVKTSFEMFHYFGDPTMQIWTAFPETLDVIHPDTIALGSFNVSVTVTSDGVPVESVLVCLANDEVYETGYTDASGEVSFFSSTTVAGSLHITASKHNYRPYRGVISIKEIPFIYGDANGDGVINSADVVYLINYLFKGGPAPQPLEPGDVNCDGIINSADVVYLINFLFKGGPVPGCP</sequence>
<name>A0A0S7XRN2_UNCSA</name>
<evidence type="ECO:0000256" key="1">
    <source>
        <dbReference type="ARBA" id="ARBA00022729"/>
    </source>
</evidence>
<feature type="chain" id="PRO_5006640204" description="Dockerin domain-containing protein" evidence="2">
    <location>
        <begin position="24"/>
        <end position="809"/>
    </location>
</feature>
<dbReference type="Gene3D" id="3.40.50.1460">
    <property type="match status" value="1"/>
</dbReference>
<feature type="signal peptide" evidence="2">
    <location>
        <begin position="1"/>
        <end position="23"/>
    </location>
</feature>
<dbReference type="AlphaFoldDB" id="A0A0S7XRN2"/>
<dbReference type="CDD" id="cd14256">
    <property type="entry name" value="Dockerin_I"/>
    <property type="match status" value="1"/>
</dbReference>
<dbReference type="GO" id="GO:0000272">
    <property type="term" value="P:polysaccharide catabolic process"/>
    <property type="evidence" value="ECO:0007669"/>
    <property type="project" value="InterPro"/>
</dbReference>
<dbReference type="InterPro" id="IPR013783">
    <property type="entry name" value="Ig-like_fold"/>
</dbReference>
<evidence type="ECO:0000256" key="2">
    <source>
        <dbReference type="SAM" id="SignalP"/>
    </source>
</evidence>
<organism evidence="4 5">
    <name type="scientific">candidate division WOR-1 bacterium DG_54_3</name>
    <dbReference type="NCBI Taxonomy" id="1703775"/>
    <lineage>
        <taxon>Bacteria</taxon>
        <taxon>Bacillati</taxon>
        <taxon>Saganbacteria</taxon>
    </lineage>
</organism>
<dbReference type="InterPro" id="IPR036439">
    <property type="entry name" value="Dockerin_dom_sf"/>
</dbReference>
<dbReference type="GO" id="GO:0004197">
    <property type="term" value="F:cysteine-type endopeptidase activity"/>
    <property type="evidence" value="ECO:0007669"/>
    <property type="project" value="InterPro"/>
</dbReference>
<dbReference type="InterPro" id="IPR029030">
    <property type="entry name" value="Caspase-like_dom_sf"/>
</dbReference>
<dbReference type="Proteomes" id="UP000051861">
    <property type="component" value="Unassembled WGS sequence"/>
</dbReference>
<dbReference type="SUPFAM" id="SSF63446">
    <property type="entry name" value="Type I dockerin domain"/>
    <property type="match status" value="1"/>
</dbReference>
<reference evidence="4 5" key="1">
    <citation type="journal article" date="2015" name="Microbiome">
        <title>Genomic resolution of linkages in carbon, nitrogen, and sulfur cycling among widespread estuary sediment bacteria.</title>
        <authorList>
            <person name="Baker B.J."/>
            <person name="Lazar C.S."/>
            <person name="Teske A.P."/>
            <person name="Dick G.J."/>
        </authorList>
    </citation>
    <scope>NUCLEOTIDE SEQUENCE [LARGE SCALE GENOMIC DNA]</scope>
    <source>
        <strain evidence="4">DG_54_3</strain>
    </source>
</reference>
<dbReference type="GO" id="GO:0004553">
    <property type="term" value="F:hydrolase activity, hydrolyzing O-glycosyl compounds"/>
    <property type="evidence" value="ECO:0007669"/>
    <property type="project" value="InterPro"/>
</dbReference>
<dbReference type="GO" id="GO:0006508">
    <property type="term" value="P:proteolysis"/>
    <property type="evidence" value="ECO:0007669"/>
    <property type="project" value="InterPro"/>
</dbReference>